<keyword evidence="1" id="KW-0902">Two-component regulatory system</keyword>
<dbReference type="Gene3D" id="1.20.120.160">
    <property type="entry name" value="HPT domain"/>
    <property type="match status" value="1"/>
</dbReference>
<accession>A0ABV7T829</accession>
<protein>
    <submittedName>
        <fullName evidence="4">Hpt domain-containing protein</fullName>
    </submittedName>
</protein>
<proteinExistence type="predicted"/>
<dbReference type="SUPFAM" id="SSF47226">
    <property type="entry name" value="Histidine-containing phosphotransfer domain, HPT domain"/>
    <property type="match status" value="1"/>
</dbReference>
<evidence type="ECO:0000259" key="3">
    <source>
        <dbReference type="PROSITE" id="PS50894"/>
    </source>
</evidence>
<dbReference type="InterPro" id="IPR036641">
    <property type="entry name" value="HPT_dom_sf"/>
</dbReference>
<feature type="domain" description="HPt" evidence="3">
    <location>
        <begin position="18"/>
        <end position="111"/>
    </location>
</feature>
<dbReference type="InterPro" id="IPR008207">
    <property type="entry name" value="Sig_transdc_His_kin_Hpt_dom"/>
</dbReference>
<dbReference type="Proteomes" id="UP001595630">
    <property type="component" value="Unassembled WGS sequence"/>
</dbReference>
<dbReference type="SMART" id="SM00073">
    <property type="entry name" value="HPT"/>
    <property type="match status" value="1"/>
</dbReference>
<reference evidence="5" key="1">
    <citation type="journal article" date="2019" name="Int. J. Syst. Evol. Microbiol.">
        <title>The Global Catalogue of Microorganisms (GCM) 10K type strain sequencing project: providing services to taxonomists for standard genome sequencing and annotation.</title>
        <authorList>
            <consortium name="The Broad Institute Genomics Platform"/>
            <consortium name="The Broad Institute Genome Sequencing Center for Infectious Disease"/>
            <person name="Wu L."/>
            <person name="Ma J."/>
        </authorList>
    </citation>
    <scope>NUCLEOTIDE SEQUENCE [LARGE SCALE GENOMIC DNA]</scope>
    <source>
        <strain evidence="5">KCTC 42447</strain>
    </source>
</reference>
<evidence type="ECO:0000256" key="2">
    <source>
        <dbReference type="PROSITE-ProRule" id="PRU00110"/>
    </source>
</evidence>
<evidence type="ECO:0000256" key="1">
    <source>
        <dbReference type="ARBA" id="ARBA00023012"/>
    </source>
</evidence>
<dbReference type="RefSeq" id="WP_386366205.1">
    <property type="nucleotide sequence ID" value="NZ_JBHRXZ010000024.1"/>
</dbReference>
<sequence length="112" mass="12300">MPDLHLDQSTLRALREIMLEGFPLLLKTYLDDSETRLLALRQASASGEAEALRRTAHSLKGSSSNLGAVRLVHLCQLLEDLGRSGQLAAAAELVARVEEEFAVVRRLLLAHD</sequence>
<dbReference type="CDD" id="cd00088">
    <property type="entry name" value="HPT"/>
    <property type="match status" value="1"/>
</dbReference>
<keyword evidence="5" id="KW-1185">Reference proteome</keyword>
<dbReference type="EMBL" id="JBHRXZ010000024">
    <property type="protein sequence ID" value="MFC3609034.1"/>
    <property type="molecule type" value="Genomic_DNA"/>
</dbReference>
<evidence type="ECO:0000313" key="5">
    <source>
        <dbReference type="Proteomes" id="UP001595630"/>
    </source>
</evidence>
<feature type="modified residue" description="Phosphohistidine" evidence="2">
    <location>
        <position position="57"/>
    </location>
</feature>
<comment type="caution">
    <text evidence="4">The sequence shown here is derived from an EMBL/GenBank/DDBJ whole genome shotgun (WGS) entry which is preliminary data.</text>
</comment>
<dbReference type="Pfam" id="PF01627">
    <property type="entry name" value="Hpt"/>
    <property type="match status" value="1"/>
</dbReference>
<gene>
    <name evidence="4" type="ORF">ACFOMF_14725</name>
</gene>
<evidence type="ECO:0000313" key="4">
    <source>
        <dbReference type="EMBL" id="MFC3609034.1"/>
    </source>
</evidence>
<dbReference type="PROSITE" id="PS50894">
    <property type="entry name" value="HPT"/>
    <property type="match status" value="1"/>
</dbReference>
<organism evidence="4 5">
    <name type="scientific">Stutzerimonas tarimensis</name>
    <dbReference type="NCBI Taxonomy" id="1507735"/>
    <lineage>
        <taxon>Bacteria</taxon>
        <taxon>Pseudomonadati</taxon>
        <taxon>Pseudomonadota</taxon>
        <taxon>Gammaproteobacteria</taxon>
        <taxon>Pseudomonadales</taxon>
        <taxon>Pseudomonadaceae</taxon>
        <taxon>Stutzerimonas</taxon>
    </lineage>
</organism>
<name>A0ABV7T829_9GAMM</name>
<keyword evidence="2" id="KW-0597">Phosphoprotein</keyword>